<dbReference type="InterPro" id="IPR000868">
    <property type="entry name" value="Isochorismatase-like_dom"/>
</dbReference>
<protein>
    <submittedName>
        <fullName evidence="2">Isochorismatase family protein</fullName>
    </submittedName>
</protein>
<dbReference type="Proteomes" id="UP000248806">
    <property type="component" value="Unassembled WGS sequence"/>
</dbReference>
<accession>A0A326TRG1</accession>
<organism evidence="2 3">
    <name type="scientific">Thermosporothrix hazakensis</name>
    <dbReference type="NCBI Taxonomy" id="644383"/>
    <lineage>
        <taxon>Bacteria</taxon>
        <taxon>Bacillati</taxon>
        <taxon>Chloroflexota</taxon>
        <taxon>Ktedonobacteria</taxon>
        <taxon>Ktedonobacterales</taxon>
        <taxon>Thermosporotrichaceae</taxon>
        <taxon>Thermosporothrix</taxon>
    </lineage>
</organism>
<name>A0A326TRG1_THEHA</name>
<dbReference type="EMBL" id="QKUF01000065">
    <property type="protein sequence ID" value="PZW18043.1"/>
    <property type="molecule type" value="Genomic_DNA"/>
</dbReference>
<reference evidence="2 3" key="1">
    <citation type="submission" date="2018-06" db="EMBL/GenBank/DDBJ databases">
        <title>Genomic Encyclopedia of Archaeal and Bacterial Type Strains, Phase II (KMG-II): from individual species to whole genera.</title>
        <authorList>
            <person name="Goeker M."/>
        </authorList>
    </citation>
    <scope>NUCLEOTIDE SEQUENCE [LARGE SCALE GENOMIC DNA]</scope>
    <source>
        <strain evidence="2 3">ATCC BAA-1881</strain>
    </source>
</reference>
<evidence type="ECO:0000313" key="2">
    <source>
        <dbReference type="EMBL" id="PZW18043.1"/>
    </source>
</evidence>
<sequence length="81" mass="9131">MICGFNTEYCALFTAIAAYDRGFKVSFIEDATGTVADANTYEMPGLDIRDFVGSVLNWSKVIDVPYFEEFKRQLAEECRGL</sequence>
<dbReference type="AlphaFoldDB" id="A0A326TRG1"/>
<dbReference type="InterPro" id="IPR036380">
    <property type="entry name" value="Isochorismatase-like_sf"/>
</dbReference>
<dbReference type="SUPFAM" id="SSF52499">
    <property type="entry name" value="Isochorismatase-like hydrolases"/>
    <property type="match status" value="1"/>
</dbReference>
<comment type="caution">
    <text evidence="2">The sequence shown here is derived from an EMBL/GenBank/DDBJ whole genome shotgun (WGS) entry which is preliminary data.</text>
</comment>
<evidence type="ECO:0000259" key="1">
    <source>
        <dbReference type="Pfam" id="PF00857"/>
    </source>
</evidence>
<evidence type="ECO:0000313" key="3">
    <source>
        <dbReference type="Proteomes" id="UP000248806"/>
    </source>
</evidence>
<dbReference type="Pfam" id="PF00857">
    <property type="entry name" value="Isochorismatase"/>
    <property type="match status" value="1"/>
</dbReference>
<dbReference type="Gene3D" id="3.40.50.850">
    <property type="entry name" value="Isochorismatase-like"/>
    <property type="match status" value="1"/>
</dbReference>
<gene>
    <name evidence="2" type="ORF">EI42_06391</name>
</gene>
<keyword evidence="3" id="KW-1185">Reference proteome</keyword>
<proteinExistence type="predicted"/>
<feature type="domain" description="Isochorismatase-like" evidence="1">
    <location>
        <begin position="1"/>
        <end position="39"/>
    </location>
</feature>